<name>A0A3P7L0M7_DIBLA</name>
<dbReference type="AlphaFoldDB" id="A0A3P7L0M7"/>
<dbReference type="EMBL" id="UYRU01048720">
    <property type="protein sequence ID" value="VDN10234.1"/>
    <property type="molecule type" value="Genomic_DNA"/>
</dbReference>
<proteinExistence type="predicted"/>
<sequence length="74" mass="8276">MYWRDTSESTISRLLELYSCLHLPDDLMKLPCAPKARELLSGISFFGYSSYEQEDGLDANFLLSAPRPASDGAD</sequence>
<keyword evidence="2" id="KW-1185">Reference proteome</keyword>
<accession>A0A3P7L0M7</accession>
<gene>
    <name evidence="1" type="ORF">DILT_LOCUS6065</name>
</gene>
<reference evidence="1 2" key="1">
    <citation type="submission" date="2018-11" db="EMBL/GenBank/DDBJ databases">
        <authorList>
            <consortium name="Pathogen Informatics"/>
        </authorList>
    </citation>
    <scope>NUCLEOTIDE SEQUENCE [LARGE SCALE GENOMIC DNA]</scope>
</reference>
<organism evidence="1 2">
    <name type="scientific">Dibothriocephalus latus</name>
    <name type="common">Fish tapeworm</name>
    <name type="synonym">Diphyllobothrium latum</name>
    <dbReference type="NCBI Taxonomy" id="60516"/>
    <lineage>
        <taxon>Eukaryota</taxon>
        <taxon>Metazoa</taxon>
        <taxon>Spiralia</taxon>
        <taxon>Lophotrochozoa</taxon>
        <taxon>Platyhelminthes</taxon>
        <taxon>Cestoda</taxon>
        <taxon>Eucestoda</taxon>
        <taxon>Diphyllobothriidea</taxon>
        <taxon>Diphyllobothriidae</taxon>
        <taxon>Dibothriocephalus</taxon>
    </lineage>
</organism>
<dbReference type="Proteomes" id="UP000281553">
    <property type="component" value="Unassembled WGS sequence"/>
</dbReference>
<evidence type="ECO:0000313" key="1">
    <source>
        <dbReference type="EMBL" id="VDN10234.1"/>
    </source>
</evidence>
<protein>
    <submittedName>
        <fullName evidence="1">Uncharacterized protein</fullName>
    </submittedName>
</protein>
<evidence type="ECO:0000313" key="2">
    <source>
        <dbReference type="Proteomes" id="UP000281553"/>
    </source>
</evidence>